<sequence>MKTKLRPIFLRQELFTKGSFVLLAITLLAGGAIIFSDVYADTHMGAQAIVAAYTTLADIYLIYFGVVSFGKEFQYRTINMIRSSRLSGSEVIIRKVLDGVVLSVALATFLLGELALYKYVFHHPEVDFRHFAKFLYANFIIYGVFIYALANLVIFFVKNILGSFLSVYFGLPLLTFLTAYFHDFDNVFGKAMKYVPFEYVHGKFDHGLVYTSHEFWVLLVWTVGLVALLPLVYKKKGFV</sequence>
<name>A0ABM6W316_9STRE</name>
<feature type="transmembrane region" description="Helical" evidence="1">
    <location>
        <begin position="215"/>
        <end position="233"/>
    </location>
</feature>
<feature type="transmembrane region" description="Helical" evidence="1">
    <location>
        <begin position="46"/>
        <end position="70"/>
    </location>
</feature>
<reference evidence="2 3" key="1">
    <citation type="submission" date="2018-05" db="EMBL/GenBank/DDBJ databases">
        <title>Complete genome sequences of Streptococcus sobrinus.</title>
        <authorList>
            <person name="Sales M."/>
            <person name="Jensen P.A."/>
        </authorList>
    </citation>
    <scope>NUCLEOTIDE SEQUENCE [LARGE SCALE GENOMIC DNA]</scope>
    <source>
        <strain evidence="2 3">SL1</strain>
    </source>
</reference>
<gene>
    <name evidence="2" type="ORF">DK182_00250</name>
</gene>
<dbReference type="GeneID" id="93922954"/>
<evidence type="ECO:0000313" key="2">
    <source>
        <dbReference type="EMBL" id="AWN19895.1"/>
    </source>
</evidence>
<feature type="transmembrane region" description="Helical" evidence="1">
    <location>
        <begin position="135"/>
        <end position="157"/>
    </location>
</feature>
<keyword evidence="1" id="KW-0812">Transmembrane</keyword>
<keyword evidence="3" id="KW-1185">Reference proteome</keyword>
<evidence type="ECO:0000313" key="3">
    <source>
        <dbReference type="Proteomes" id="UP000245369"/>
    </source>
</evidence>
<dbReference type="RefSeq" id="WP_002959613.1">
    <property type="nucleotide sequence ID" value="NZ_CP029490.1"/>
</dbReference>
<keyword evidence="1" id="KW-0472">Membrane</keyword>
<keyword evidence="1" id="KW-1133">Transmembrane helix</keyword>
<feature type="transmembrane region" description="Helical" evidence="1">
    <location>
        <begin position="20"/>
        <end position="40"/>
    </location>
</feature>
<dbReference type="EMBL" id="CP029490">
    <property type="protein sequence ID" value="AWN19895.1"/>
    <property type="molecule type" value="Genomic_DNA"/>
</dbReference>
<organism evidence="2 3">
    <name type="scientific">Streptococcus sobrinus</name>
    <dbReference type="NCBI Taxonomy" id="1310"/>
    <lineage>
        <taxon>Bacteria</taxon>
        <taxon>Bacillati</taxon>
        <taxon>Bacillota</taxon>
        <taxon>Bacilli</taxon>
        <taxon>Lactobacillales</taxon>
        <taxon>Streptococcaceae</taxon>
        <taxon>Streptococcus</taxon>
    </lineage>
</organism>
<feature type="transmembrane region" description="Helical" evidence="1">
    <location>
        <begin position="91"/>
        <end position="115"/>
    </location>
</feature>
<evidence type="ECO:0000256" key="1">
    <source>
        <dbReference type="SAM" id="Phobius"/>
    </source>
</evidence>
<dbReference type="Proteomes" id="UP000245369">
    <property type="component" value="Chromosome"/>
</dbReference>
<feature type="transmembrane region" description="Helical" evidence="1">
    <location>
        <begin position="164"/>
        <end position="182"/>
    </location>
</feature>
<accession>A0ABM6W316</accession>
<protein>
    <submittedName>
        <fullName evidence="2">ABC transporter permease</fullName>
    </submittedName>
</protein>
<proteinExistence type="predicted"/>